<proteinExistence type="predicted"/>
<comment type="caution">
    <text evidence="1">The sequence shown here is derived from an EMBL/GenBank/DDBJ whole genome shotgun (WGS) entry which is preliminary data.</text>
</comment>
<keyword evidence="2" id="KW-1185">Reference proteome</keyword>
<dbReference type="EMBL" id="BDFD01000029">
    <property type="protein sequence ID" value="GAV21377.1"/>
    <property type="molecule type" value="Genomic_DNA"/>
</dbReference>
<reference evidence="1 2" key="1">
    <citation type="journal article" date="2017" name="Arch. Microbiol.">
        <title>Mariprofundus micogutta sp. nov., a novel iron-oxidizing zetaproteobacterium isolated from a deep-sea hydrothermal field at the Bayonnaise knoll of the Izu-Ogasawara arc, and a description of Mariprofundales ord. nov. and Zetaproteobacteria classis nov.</title>
        <authorList>
            <person name="Makita H."/>
            <person name="Tanaka E."/>
            <person name="Mitsunobu S."/>
            <person name="Miyazaki M."/>
            <person name="Nunoura T."/>
            <person name="Uematsu K."/>
            <person name="Takaki Y."/>
            <person name="Nishi S."/>
            <person name="Shimamura S."/>
            <person name="Takai K."/>
        </authorList>
    </citation>
    <scope>NUCLEOTIDE SEQUENCE [LARGE SCALE GENOMIC DNA]</scope>
    <source>
        <strain evidence="1 2">ET2</strain>
    </source>
</reference>
<gene>
    <name evidence="1" type="ORF">MMIC_P2361</name>
</gene>
<sequence>MAPWGANQFDEKRYHRIESFRAVNIQVEHESKLHADEYDQPDYMASIEMKGRPSGGGFNATSAQLCFYPDGDVRITKPSYDEKKQRISISYPISMFEKQVELLTTHYELECTYLESHAQLDRNAFIQGCRRMPEQLH</sequence>
<protein>
    <submittedName>
        <fullName evidence="1">Uncharacterized protein</fullName>
    </submittedName>
</protein>
<organism evidence="1 2">
    <name type="scientific">Mariprofundus micogutta</name>
    <dbReference type="NCBI Taxonomy" id="1921010"/>
    <lineage>
        <taxon>Bacteria</taxon>
        <taxon>Pseudomonadati</taxon>
        <taxon>Pseudomonadota</taxon>
        <taxon>Candidatius Mariprofundia</taxon>
        <taxon>Mariprofundales</taxon>
        <taxon>Mariprofundaceae</taxon>
        <taxon>Mariprofundus</taxon>
    </lineage>
</organism>
<dbReference type="AlphaFoldDB" id="A0A1L8CR51"/>
<evidence type="ECO:0000313" key="1">
    <source>
        <dbReference type="EMBL" id="GAV21377.1"/>
    </source>
</evidence>
<evidence type="ECO:0000313" key="2">
    <source>
        <dbReference type="Proteomes" id="UP000231632"/>
    </source>
</evidence>
<name>A0A1L8CR51_9PROT</name>
<accession>A0A1L8CR51</accession>
<dbReference type="Proteomes" id="UP000231632">
    <property type="component" value="Unassembled WGS sequence"/>
</dbReference>